<dbReference type="Pfam" id="PF06985">
    <property type="entry name" value="HET"/>
    <property type="match status" value="1"/>
</dbReference>
<comment type="caution">
    <text evidence="2">The sequence shown here is derived from an EMBL/GenBank/DDBJ whole genome shotgun (WGS) entry which is preliminary data.</text>
</comment>
<dbReference type="EMBL" id="JABBWD010000011">
    <property type="protein sequence ID" value="KAG1779634.1"/>
    <property type="molecule type" value="Genomic_DNA"/>
</dbReference>
<dbReference type="PANTHER" id="PTHR33112">
    <property type="entry name" value="DOMAIN PROTEIN, PUTATIVE-RELATED"/>
    <property type="match status" value="1"/>
</dbReference>
<dbReference type="OrthoDB" id="5125733at2759"/>
<evidence type="ECO:0000259" key="1">
    <source>
        <dbReference type="Pfam" id="PF06985"/>
    </source>
</evidence>
<name>A0A9P6ZZE2_9AGAM</name>
<dbReference type="InterPro" id="IPR010730">
    <property type="entry name" value="HET"/>
</dbReference>
<gene>
    <name evidence="2" type="ORF">EV702DRAFT_1186077</name>
</gene>
<evidence type="ECO:0000313" key="3">
    <source>
        <dbReference type="Proteomes" id="UP000714275"/>
    </source>
</evidence>
<evidence type="ECO:0000313" key="2">
    <source>
        <dbReference type="EMBL" id="KAG1779634.1"/>
    </source>
</evidence>
<dbReference type="PANTHER" id="PTHR33112:SF12">
    <property type="entry name" value="HETEROKARYON INCOMPATIBILITY DOMAIN-CONTAINING PROTEIN"/>
    <property type="match status" value="1"/>
</dbReference>
<reference evidence="2" key="1">
    <citation type="journal article" date="2020" name="New Phytol.">
        <title>Comparative genomics reveals dynamic genome evolution in host specialist ectomycorrhizal fungi.</title>
        <authorList>
            <person name="Lofgren L.A."/>
            <person name="Nguyen N.H."/>
            <person name="Vilgalys R."/>
            <person name="Ruytinx J."/>
            <person name="Liao H.L."/>
            <person name="Branco S."/>
            <person name="Kuo A."/>
            <person name="LaButti K."/>
            <person name="Lipzen A."/>
            <person name="Andreopoulos W."/>
            <person name="Pangilinan J."/>
            <person name="Riley R."/>
            <person name="Hundley H."/>
            <person name="Na H."/>
            <person name="Barry K."/>
            <person name="Grigoriev I.V."/>
            <person name="Stajich J.E."/>
            <person name="Kennedy P.G."/>
        </authorList>
    </citation>
    <scope>NUCLEOTIDE SEQUENCE</scope>
    <source>
        <strain evidence="2">DOB743</strain>
    </source>
</reference>
<organism evidence="2 3">
    <name type="scientific">Suillus placidus</name>
    <dbReference type="NCBI Taxonomy" id="48579"/>
    <lineage>
        <taxon>Eukaryota</taxon>
        <taxon>Fungi</taxon>
        <taxon>Dikarya</taxon>
        <taxon>Basidiomycota</taxon>
        <taxon>Agaricomycotina</taxon>
        <taxon>Agaricomycetes</taxon>
        <taxon>Agaricomycetidae</taxon>
        <taxon>Boletales</taxon>
        <taxon>Suillineae</taxon>
        <taxon>Suillaceae</taxon>
        <taxon>Suillus</taxon>
    </lineage>
</organism>
<accession>A0A9P6ZZE2</accession>
<proteinExistence type="predicted"/>
<dbReference type="AlphaFoldDB" id="A0A9P6ZZE2"/>
<sequence>MSFPRIQRSGLTEEENDVLLCSVCAKLDFYRILLYGIHELEAIPLGSLSSILEKSYQCSFCRLISLYVRRTRIMEDFPHVDLSEIECVVYTMLNGALRRGPYPPLRFGRRLHITGKGHWQIHPAFSAAGPLIIHLMQEDAFKFGRPVDLHGRRMRNTVDIGLVKKWIKLCQENHGDKCRNVWRMDRNLPEFVRVVDVVSMAVIPAPSGCRYVALSYVWGGNGAEYWTTKDNIAKRSMPGGLNVATLPGTITDSISFVRQLGERYIWIDALCITQDDSRDKVSQLHAMDLVYGLSYFTLIAAGGKTARDPLPGCRPRTRTLQIHIEVVQGLHLFVAPPTQEKALAQSAWITRCWTYQESALSCRRIYFTEQQVYFECRCQVFCEAIVAESKADFSSSFLRYPRGEYFPSSTSSFDSYKSAVGDYTRRNLTVESDIVDAFTGVTNALVAAFRLGDPARAFQYGMMLTELHYALLWQHDPHTPRTRRLLAEGCHSSWPSWAWATWRGAVIYMSQGVNQVSVHETLIDAWYIVDHSGGIVLLDVQRQPPYSSLGGILDPIEMPLDIHRPLKPGTLIFRTTSSHFNITRRGGESIEESSPADHYGLFNILSTIHFPPTWVGTVILPLDPFIVLSSCNSSLKRYRGCLLHVMAVSEFDGLMERVGLGVIHNVAWVASTPEEKVVFLR</sequence>
<protein>
    <submittedName>
        <fullName evidence="2">Heterokaryon incompatibility protein-domain-containing protein</fullName>
    </submittedName>
</protein>
<keyword evidence="3" id="KW-1185">Reference proteome</keyword>
<dbReference type="Proteomes" id="UP000714275">
    <property type="component" value="Unassembled WGS sequence"/>
</dbReference>
<feature type="domain" description="Heterokaryon incompatibility" evidence="1">
    <location>
        <begin position="211"/>
        <end position="357"/>
    </location>
</feature>